<dbReference type="PANTHER" id="PTHR47876">
    <property type="entry name" value="OS08G0260000 PROTEIN"/>
    <property type="match status" value="1"/>
</dbReference>
<reference evidence="3 4" key="1">
    <citation type="journal article" date="2017" name="Genome Biol.">
        <title>New reference genome sequences of hot pepper reveal the massive evolution of plant disease-resistance genes by retroduplication.</title>
        <authorList>
            <person name="Kim S."/>
            <person name="Park J."/>
            <person name="Yeom S.I."/>
            <person name="Kim Y.M."/>
            <person name="Seo E."/>
            <person name="Kim K.T."/>
            <person name="Kim M.S."/>
            <person name="Lee J.M."/>
            <person name="Cheong K."/>
            <person name="Shin H.S."/>
            <person name="Kim S.B."/>
            <person name="Han K."/>
            <person name="Lee J."/>
            <person name="Park M."/>
            <person name="Lee H.A."/>
            <person name="Lee H.Y."/>
            <person name="Lee Y."/>
            <person name="Oh S."/>
            <person name="Lee J.H."/>
            <person name="Choi E."/>
            <person name="Choi E."/>
            <person name="Lee S.E."/>
            <person name="Jeon J."/>
            <person name="Kim H."/>
            <person name="Choi G."/>
            <person name="Song H."/>
            <person name="Lee J."/>
            <person name="Lee S.C."/>
            <person name="Kwon J.K."/>
            <person name="Lee H.Y."/>
            <person name="Koo N."/>
            <person name="Hong Y."/>
            <person name="Kim R.W."/>
            <person name="Kang W.H."/>
            <person name="Huh J.H."/>
            <person name="Kang B.C."/>
            <person name="Yang T.J."/>
            <person name="Lee Y.H."/>
            <person name="Bennetzen J.L."/>
            <person name="Choi D."/>
        </authorList>
    </citation>
    <scope>NUCLEOTIDE SEQUENCE [LARGE SCALE GENOMIC DNA]</scope>
    <source>
        <strain evidence="4">cv. PBC81</strain>
    </source>
</reference>
<dbReference type="InterPro" id="IPR016132">
    <property type="entry name" value="Phyto_chromo_attachment"/>
</dbReference>
<dbReference type="InterPro" id="IPR029016">
    <property type="entry name" value="GAF-like_dom_sf"/>
</dbReference>
<evidence type="ECO:0000256" key="1">
    <source>
        <dbReference type="ARBA" id="ARBA00008235"/>
    </source>
</evidence>
<protein>
    <submittedName>
        <fullName evidence="3">Phytochrome E</fullName>
    </submittedName>
</protein>
<evidence type="ECO:0000313" key="3">
    <source>
        <dbReference type="EMBL" id="PHT53007.1"/>
    </source>
</evidence>
<keyword evidence="4" id="KW-1185">Reference proteome</keyword>
<dbReference type="PANTHER" id="PTHR47876:SF3">
    <property type="entry name" value="PHYTOCHROME 1"/>
    <property type="match status" value="1"/>
</dbReference>
<evidence type="ECO:0000259" key="2">
    <source>
        <dbReference type="PROSITE" id="PS50046"/>
    </source>
</evidence>
<comment type="caution">
    <text evidence="3">The sequence shown here is derived from an EMBL/GenBank/DDBJ whole genome shotgun (WGS) entry which is preliminary data.</text>
</comment>
<reference evidence="4" key="2">
    <citation type="journal article" date="2017" name="J. Anim. Genet.">
        <title>Multiple reference genome sequences of hot pepper reveal the massive evolution of plant disease resistance genes by retroduplication.</title>
        <authorList>
            <person name="Kim S."/>
            <person name="Park J."/>
            <person name="Yeom S.-I."/>
            <person name="Kim Y.-M."/>
            <person name="Seo E."/>
            <person name="Kim K.-T."/>
            <person name="Kim M.-S."/>
            <person name="Lee J.M."/>
            <person name="Cheong K."/>
            <person name="Shin H.-S."/>
            <person name="Kim S.-B."/>
            <person name="Han K."/>
            <person name="Lee J."/>
            <person name="Park M."/>
            <person name="Lee H.-A."/>
            <person name="Lee H.-Y."/>
            <person name="Lee Y."/>
            <person name="Oh S."/>
            <person name="Lee J.H."/>
            <person name="Choi E."/>
            <person name="Choi E."/>
            <person name="Lee S.E."/>
            <person name="Jeon J."/>
            <person name="Kim H."/>
            <person name="Choi G."/>
            <person name="Song H."/>
            <person name="Lee J."/>
            <person name="Lee S.-C."/>
            <person name="Kwon J.-K."/>
            <person name="Lee H.-Y."/>
            <person name="Koo N."/>
            <person name="Hong Y."/>
            <person name="Kim R.W."/>
            <person name="Kang W.-H."/>
            <person name="Huh J.H."/>
            <person name="Kang B.-C."/>
            <person name="Yang T.-J."/>
            <person name="Lee Y.-H."/>
            <person name="Bennetzen J.L."/>
            <person name="Choi D."/>
        </authorList>
    </citation>
    <scope>NUCLEOTIDE SEQUENCE [LARGE SCALE GENOMIC DNA]</scope>
    <source>
        <strain evidence="4">cv. PBC81</strain>
    </source>
</reference>
<dbReference type="EMBL" id="MLFT02000003">
    <property type="protein sequence ID" value="PHT53007.1"/>
    <property type="molecule type" value="Genomic_DNA"/>
</dbReference>
<organism evidence="3 4">
    <name type="scientific">Capsicum baccatum</name>
    <name type="common">Peruvian pepper</name>
    <dbReference type="NCBI Taxonomy" id="33114"/>
    <lineage>
        <taxon>Eukaryota</taxon>
        <taxon>Viridiplantae</taxon>
        <taxon>Streptophyta</taxon>
        <taxon>Embryophyta</taxon>
        <taxon>Tracheophyta</taxon>
        <taxon>Spermatophyta</taxon>
        <taxon>Magnoliopsida</taxon>
        <taxon>eudicotyledons</taxon>
        <taxon>Gunneridae</taxon>
        <taxon>Pentapetalae</taxon>
        <taxon>asterids</taxon>
        <taxon>lamiids</taxon>
        <taxon>Solanales</taxon>
        <taxon>Solanaceae</taxon>
        <taxon>Solanoideae</taxon>
        <taxon>Capsiceae</taxon>
        <taxon>Capsicum</taxon>
    </lineage>
</organism>
<dbReference type="STRING" id="33114.A0A2G2X6A4"/>
<dbReference type="PROSITE" id="PS50046">
    <property type="entry name" value="PHYTOCHROME_2"/>
    <property type="match status" value="1"/>
</dbReference>
<proteinExistence type="inferred from homology"/>
<evidence type="ECO:0000313" key="4">
    <source>
        <dbReference type="Proteomes" id="UP000224567"/>
    </source>
</evidence>
<dbReference type="Proteomes" id="UP000224567">
    <property type="component" value="Unassembled WGS sequence"/>
</dbReference>
<accession>A0A2G2X6A4</accession>
<gene>
    <name evidence="3" type="ORF">CQW23_07469</name>
</gene>
<dbReference type="OrthoDB" id="2015534at2759"/>
<dbReference type="Gene3D" id="3.30.450.40">
    <property type="match status" value="1"/>
</dbReference>
<name>A0A2G2X6A4_CAPBA</name>
<dbReference type="SUPFAM" id="SSF55781">
    <property type="entry name" value="GAF domain-like"/>
    <property type="match status" value="1"/>
</dbReference>
<dbReference type="AlphaFoldDB" id="A0A2G2X6A4"/>
<sequence length="171" mass="19016">MALAKVMASRELSLAKVTLVCESLLLGFHWLKLWIDVGIVIDLEPANSSDPALLLAGAVQSQKLVVRSITRLQSLPGGDIGILCDTAMEDVQKLTGYDRVMVYKFHDDNHGEIVFEIRRSDLEPYLGLQKQKNNYLHSSDKNNITDCLSHGCVYISCIMLPQICNAVLFLP</sequence>
<feature type="domain" description="Phytochrome chromophore attachment site" evidence="2">
    <location>
        <begin position="79"/>
        <end position="129"/>
    </location>
</feature>
<comment type="similarity">
    <text evidence="1">Belongs to the phytochrome family.</text>
</comment>